<dbReference type="Pfam" id="PF09814">
    <property type="entry name" value="HECT_2"/>
    <property type="match status" value="1"/>
</dbReference>
<dbReference type="GeneID" id="83205709"/>
<protein>
    <recommendedName>
        <fullName evidence="4">Ubiquitin-conjugating enzyme E2-binding protein</fullName>
    </recommendedName>
</protein>
<dbReference type="PANTHER" id="PTHR35870">
    <property type="entry name" value="PROTEIN, PUTATIVE (AFU_ORTHOLOGUE AFUA_5G03330)-RELATED"/>
    <property type="match status" value="1"/>
</dbReference>
<dbReference type="GO" id="GO:0016491">
    <property type="term" value="F:oxidoreductase activity"/>
    <property type="evidence" value="ECO:0007669"/>
    <property type="project" value="UniProtKB-KW"/>
</dbReference>
<gene>
    <name evidence="2" type="ORF">N7468_009110</name>
</gene>
<dbReference type="Proteomes" id="UP001150941">
    <property type="component" value="Unassembled WGS sequence"/>
</dbReference>
<dbReference type="PANTHER" id="PTHR35870:SF6">
    <property type="entry name" value="MGS207 PROTEIN"/>
    <property type="match status" value="1"/>
</dbReference>
<evidence type="ECO:0000313" key="3">
    <source>
        <dbReference type="Proteomes" id="UP001150941"/>
    </source>
</evidence>
<dbReference type="InterPro" id="IPR025337">
    <property type="entry name" value="Questin_oxidase-like"/>
</dbReference>
<name>A0A9W9TEN4_9EURO</name>
<dbReference type="AlphaFoldDB" id="A0A9W9TEN4"/>
<reference evidence="2" key="2">
    <citation type="journal article" date="2023" name="IMA Fungus">
        <title>Comparative genomic study of the Penicillium genus elucidates a diverse pangenome and 15 lateral gene transfer events.</title>
        <authorList>
            <person name="Petersen C."/>
            <person name="Sorensen T."/>
            <person name="Nielsen M.R."/>
            <person name="Sondergaard T.E."/>
            <person name="Sorensen J.L."/>
            <person name="Fitzpatrick D.A."/>
            <person name="Frisvad J.C."/>
            <person name="Nielsen K.L."/>
        </authorList>
    </citation>
    <scope>NUCLEOTIDE SEQUENCE</scope>
    <source>
        <strain evidence="2">IBT 19713</strain>
    </source>
</reference>
<dbReference type="EMBL" id="JAPQKS010000007">
    <property type="protein sequence ID" value="KAJ5219906.1"/>
    <property type="molecule type" value="Genomic_DNA"/>
</dbReference>
<keyword evidence="3" id="KW-1185">Reference proteome</keyword>
<dbReference type="OrthoDB" id="10265971at2759"/>
<reference evidence="2" key="1">
    <citation type="submission" date="2022-11" db="EMBL/GenBank/DDBJ databases">
        <authorList>
            <person name="Petersen C."/>
        </authorList>
    </citation>
    <scope>NUCLEOTIDE SEQUENCE</scope>
    <source>
        <strain evidence="2">IBT 19713</strain>
    </source>
</reference>
<proteinExistence type="predicted"/>
<evidence type="ECO:0008006" key="4">
    <source>
        <dbReference type="Google" id="ProtNLM"/>
    </source>
</evidence>
<evidence type="ECO:0000256" key="1">
    <source>
        <dbReference type="ARBA" id="ARBA00023002"/>
    </source>
</evidence>
<dbReference type="RefSeq" id="XP_058326736.1">
    <property type="nucleotide sequence ID" value="XM_058478406.1"/>
</dbReference>
<keyword evidence="1" id="KW-0560">Oxidoreductase</keyword>
<sequence length="796" mass="90149">MLSINWPSLRSLRLFSWEKQPLKVSPVKIHDIDSAQENPGRALKHLLRLNHANYAILYNDRKFHNHAPHILCAAFLQGADADDLTRMYETESKLLDAWEDSPAEVTAEDWREHLGHREYQKAFVDFFEDELVRYNYEWKEVVAEYLFSGENPIFHSIMADLGHPLIHLAYAFEMSSREKHKYLADPAYTELEPSYRSKSVFEIFEKVRTDKKFDGLFATAGDDNFSRVFQTHEAALLDHWNAWTIENPIEQFRESQELAATLFAAAPKDSIEKYDFFLVHVLTTSHAVRVLLPFVPAHLQIPLVRQWWLVTLAIFIAQLRPELSLNRVRETDLRGRDWDWVSKQAVKGEYSTDAHYVKALRCLNELSSTWGDHDQFYLKAASVIQIKTRPASAEQLAAFASRMLSPPDTPLYLHAELLPNIRQITLYVSLPSHPALNGLHPTIQLSDSRKAVTVSLPHPFQDVTETTKLPARVSEAALLAPSDELTDDYVPWTAGDMSPDTRIRCRSCSAELLNTTPPQRTSQDETSGGGWDWKDLPSGNWAEMMDFWHCHKPDPHEEDAEPEANAALRVEEQNAQIKGYGASSRVVATTGTVLVDTATFLLAERDCGGLKKTSEEKPSNLHDPEQRSLACTSCNAVLGTEDPSVNGWRLLKAHVSISTNQSIQSYSAEVIIAAQLLELIERESARRFVVHSGQKSGLLLWVFNPDLRYSNVSAGHAVNNQQAMKVLYQALDDVDTVLNRDMGRPSPLSVEELELPISIFESLSNALHASNCILPFSARRFNEWQVGLLSRFSRST</sequence>
<dbReference type="InterPro" id="IPR019193">
    <property type="entry name" value="UBQ-conj_enz_E2-bd_prot"/>
</dbReference>
<evidence type="ECO:0000313" key="2">
    <source>
        <dbReference type="EMBL" id="KAJ5219906.1"/>
    </source>
</evidence>
<dbReference type="Pfam" id="PF14027">
    <property type="entry name" value="Questin_oxidase"/>
    <property type="match status" value="1"/>
</dbReference>
<accession>A0A9W9TEN4</accession>
<comment type="caution">
    <text evidence="2">The sequence shown here is derived from an EMBL/GenBank/DDBJ whole genome shotgun (WGS) entry which is preliminary data.</text>
</comment>
<organism evidence="2 3">
    <name type="scientific">Penicillium chermesinum</name>
    <dbReference type="NCBI Taxonomy" id="63820"/>
    <lineage>
        <taxon>Eukaryota</taxon>
        <taxon>Fungi</taxon>
        <taxon>Dikarya</taxon>
        <taxon>Ascomycota</taxon>
        <taxon>Pezizomycotina</taxon>
        <taxon>Eurotiomycetes</taxon>
        <taxon>Eurotiomycetidae</taxon>
        <taxon>Eurotiales</taxon>
        <taxon>Aspergillaceae</taxon>
        <taxon>Penicillium</taxon>
    </lineage>
</organism>